<dbReference type="Proteomes" id="UP001318860">
    <property type="component" value="Unassembled WGS sequence"/>
</dbReference>
<comment type="caution">
    <text evidence="8">The sequence shown here is derived from an EMBL/GenBank/DDBJ whole genome shotgun (WGS) entry which is preliminary data.</text>
</comment>
<proteinExistence type="inferred from homology"/>
<reference evidence="8 9" key="1">
    <citation type="journal article" date="2021" name="Comput. Struct. Biotechnol. J.">
        <title>De novo genome assembly of the potent medicinal plant Rehmannia glutinosa using nanopore technology.</title>
        <authorList>
            <person name="Ma L."/>
            <person name="Dong C."/>
            <person name="Song C."/>
            <person name="Wang X."/>
            <person name="Zheng X."/>
            <person name="Niu Y."/>
            <person name="Chen S."/>
            <person name="Feng W."/>
        </authorList>
    </citation>
    <scope>NUCLEOTIDE SEQUENCE [LARGE SCALE GENOMIC DNA]</scope>
    <source>
        <strain evidence="8">DH-2019</strain>
    </source>
</reference>
<keyword evidence="4" id="KW-0539">Nucleus</keyword>
<sequence>MDPDDKTPISSGGEPETILIPNTASFKSPTSFALPLSMASPFLEPPPFSPFLGFDSFESQLESDPGLGNEPGPGESLLGVPQPLGSLYETPIPPFLSKTFDLVDDPSLDGVISWGAKGDSFVVWDPVEFSRIILPRNFKHNNFSSFVRQLNTYGFRKIDTDKWEFANEGFVRGQRHLLKNIQRRKSHQSSQQIGSSSSRPSDDANKAALEAEIERLRKERSLMMQEVVELQHQQRGTVQHTEIVNEKLQTAEKRQKQIVSFLGKMFQNPAFLSRLQQTREPKSITSPRTTRKFVKHQSHEQGTSGSSPKGQIVKYRHEFENYTMPSITLDSDPITTKQLPDLPFLDMGDNLVLGTEDAPFQVEDFARDHFGAPRAVDPLHKGKGVVSPPQPQSTPDYFISFPEDVMKEKSDLEVKISGSESMALEEGIWSMGFESGIGMSSSTTELWSNVSNYDMQELGGLSDVWDIGLMQPAGSSGVGNWPDEDSPFNAIETVTVTVHTRFAVLVGHCSDGSEQLANGGYGGDGIASYILITFEQLAKD</sequence>
<dbReference type="SMART" id="SM00415">
    <property type="entry name" value="HSF"/>
    <property type="match status" value="1"/>
</dbReference>
<dbReference type="Pfam" id="PF00447">
    <property type="entry name" value="HSF_DNA-bind"/>
    <property type="match status" value="1"/>
</dbReference>
<dbReference type="Gene3D" id="1.10.10.10">
    <property type="entry name" value="Winged helix-like DNA-binding domain superfamily/Winged helix DNA-binding domain"/>
    <property type="match status" value="1"/>
</dbReference>
<feature type="region of interest" description="Disordered" evidence="6">
    <location>
        <begin position="274"/>
        <end position="310"/>
    </location>
</feature>
<keyword evidence="3" id="KW-0238">DNA-binding</keyword>
<feature type="compositionally biased region" description="Low complexity" evidence="6">
    <location>
        <begin position="188"/>
        <end position="199"/>
    </location>
</feature>
<keyword evidence="9" id="KW-1185">Reference proteome</keyword>
<dbReference type="SUPFAM" id="SSF46785">
    <property type="entry name" value="Winged helix' DNA-binding domain"/>
    <property type="match status" value="1"/>
</dbReference>
<feature type="region of interest" description="Disordered" evidence="6">
    <location>
        <begin position="61"/>
        <end position="80"/>
    </location>
</feature>
<feature type="region of interest" description="Disordered" evidence="6">
    <location>
        <begin position="1"/>
        <end position="23"/>
    </location>
</feature>
<comment type="similarity">
    <text evidence="5">Belongs to the HSF family.</text>
</comment>
<evidence type="ECO:0000256" key="6">
    <source>
        <dbReference type="SAM" id="MobiDB-lite"/>
    </source>
</evidence>
<name>A0ABR0X1H9_REHGL</name>
<dbReference type="EMBL" id="JABTTQ020000007">
    <property type="protein sequence ID" value="KAK6152329.1"/>
    <property type="molecule type" value="Genomic_DNA"/>
</dbReference>
<organism evidence="8 9">
    <name type="scientific">Rehmannia glutinosa</name>
    <name type="common">Chinese foxglove</name>
    <dbReference type="NCBI Taxonomy" id="99300"/>
    <lineage>
        <taxon>Eukaryota</taxon>
        <taxon>Viridiplantae</taxon>
        <taxon>Streptophyta</taxon>
        <taxon>Embryophyta</taxon>
        <taxon>Tracheophyta</taxon>
        <taxon>Spermatophyta</taxon>
        <taxon>Magnoliopsida</taxon>
        <taxon>eudicotyledons</taxon>
        <taxon>Gunneridae</taxon>
        <taxon>Pentapetalae</taxon>
        <taxon>asterids</taxon>
        <taxon>lamiids</taxon>
        <taxon>Lamiales</taxon>
        <taxon>Orobanchaceae</taxon>
        <taxon>Rehmannieae</taxon>
        <taxon>Rehmannia</taxon>
    </lineage>
</organism>
<dbReference type="InterPro" id="IPR036390">
    <property type="entry name" value="WH_DNA-bd_sf"/>
</dbReference>
<accession>A0ABR0X1H9</accession>
<dbReference type="PROSITE" id="PS00434">
    <property type="entry name" value="HSF_DOMAIN"/>
    <property type="match status" value="1"/>
</dbReference>
<dbReference type="InterPro" id="IPR000232">
    <property type="entry name" value="HSF_DNA-bd"/>
</dbReference>
<evidence type="ECO:0000259" key="7">
    <source>
        <dbReference type="PROSITE" id="PS00434"/>
    </source>
</evidence>
<evidence type="ECO:0000256" key="2">
    <source>
        <dbReference type="ARBA" id="ARBA00023016"/>
    </source>
</evidence>
<feature type="compositionally biased region" description="Polar residues" evidence="6">
    <location>
        <begin position="300"/>
        <end position="309"/>
    </location>
</feature>
<dbReference type="PRINTS" id="PR00056">
    <property type="entry name" value="HSFDOMAIN"/>
</dbReference>
<evidence type="ECO:0000313" key="9">
    <source>
        <dbReference type="Proteomes" id="UP001318860"/>
    </source>
</evidence>
<dbReference type="InterPro" id="IPR036388">
    <property type="entry name" value="WH-like_DNA-bd_sf"/>
</dbReference>
<gene>
    <name evidence="8" type="ORF">DH2020_014964</name>
</gene>
<evidence type="ECO:0000256" key="3">
    <source>
        <dbReference type="ARBA" id="ARBA00023125"/>
    </source>
</evidence>
<feature type="domain" description="HSF-type DNA-binding" evidence="7">
    <location>
        <begin position="134"/>
        <end position="158"/>
    </location>
</feature>
<dbReference type="PANTHER" id="PTHR10015">
    <property type="entry name" value="HEAT SHOCK TRANSCRIPTION FACTOR"/>
    <property type="match status" value="1"/>
</dbReference>
<dbReference type="PANTHER" id="PTHR10015:SF337">
    <property type="entry name" value="HEAT STRESS TRANSCRIPTION FACTOR A-3"/>
    <property type="match status" value="1"/>
</dbReference>
<evidence type="ECO:0000256" key="1">
    <source>
        <dbReference type="ARBA" id="ARBA00004123"/>
    </source>
</evidence>
<evidence type="ECO:0000256" key="4">
    <source>
        <dbReference type="ARBA" id="ARBA00023242"/>
    </source>
</evidence>
<comment type="subcellular location">
    <subcellularLocation>
        <location evidence="1">Nucleus</location>
    </subcellularLocation>
</comment>
<protein>
    <recommendedName>
        <fullName evidence="7">HSF-type DNA-binding domain-containing protein</fullName>
    </recommendedName>
</protein>
<keyword evidence="2" id="KW-0346">Stress response</keyword>
<feature type="region of interest" description="Disordered" evidence="6">
    <location>
        <begin position="181"/>
        <end position="205"/>
    </location>
</feature>
<evidence type="ECO:0000256" key="5">
    <source>
        <dbReference type="RuleBase" id="RU004020"/>
    </source>
</evidence>
<evidence type="ECO:0000313" key="8">
    <source>
        <dbReference type="EMBL" id="KAK6152329.1"/>
    </source>
</evidence>